<evidence type="ECO:0000256" key="3">
    <source>
        <dbReference type="ARBA" id="ARBA00023143"/>
    </source>
</evidence>
<sequence length="245" mass="26236">MENAQLIGLSRQMALQRQMDMVANNIANINTTGFKAEQVLYEEYKMPVAAHGDFAGQDRTLSYVQDWATVQDFAAGAMVQTDSPLDVAISGDGFFAVQTPGGDRWSRSGAFQIDNTGVLVDSSGNPVLGEGGQIQFGPEESDIKISSDGTISSSAGDKGKLRIVEFADPQALTREGNNLMSGGTPIAPTNSRVLQGFTEKSNVSGVAEMAEMIRVTRAYESIASLGQKQDDMRRDAIKRLGSMNA</sequence>
<dbReference type="EMBL" id="LAJG01000014">
    <property type="protein sequence ID" value="KKB80432.1"/>
    <property type="molecule type" value="Genomic_DNA"/>
</dbReference>
<dbReference type="PATRIC" id="fig|361041.3.peg.367"/>
<comment type="similarity">
    <text evidence="2 4">Belongs to the flagella basal body rod proteins family.</text>
</comment>
<keyword evidence="3 4" id="KW-0975">Bacterial flagellum</keyword>
<dbReference type="RefSeq" id="WP_046142513.1">
    <property type="nucleotide sequence ID" value="NZ_LAJG01000014.1"/>
</dbReference>
<comment type="subcellular location">
    <subcellularLocation>
        <location evidence="1 4">Bacterial flagellum basal body</location>
    </subcellularLocation>
</comment>
<dbReference type="InterPro" id="IPR012836">
    <property type="entry name" value="FlgF"/>
</dbReference>
<protein>
    <recommendedName>
        <fullName evidence="4">Flagellar basal-body rod protein FlgF</fullName>
    </recommendedName>
</protein>
<dbReference type="InterPro" id="IPR010930">
    <property type="entry name" value="Flg_bb/hook_C_dom"/>
</dbReference>
<evidence type="ECO:0000259" key="6">
    <source>
        <dbReference type="Pfam" id="PF06429"/>
    </source>
</evidence>
<feature type="domain" description="Flagellar hook protein FlgE/F/G-like D1" evidence="7">
    <location>
        <begin position="88"/>
        <end position="152"/>
    </location>
</feature>
<dbReference type="InterPro" id="IPR001444">
    <property type="entry name" value="Flag_bb_rod_N"/>
</dbReference>
<dbReference type="Proteomes" id="UP000033514">
    <property type="component" value="Unassembled WGS sequence"/>
</dbReference>
<feature type="domain" description="Flagellar basal body rod protein N-terminal" evidence="5">
    <location>
        <begin position="7"/>
        <end position="35"/>
    </location>
</feature>
<dbReference type="NCBIfam" id="TIGR02490">
    <property type="entry name" value="flgF"/>
    <property type="match status" value="1"/>
</dbReference>
<accession>A0A0F5LFR2</accession>
<dbReference type="InterPro" id="IPR053967">
    <property type="entry name" value="LlgE_F_G-like_D1"/>
</dbReference>
<dbReference type="NCBIfam" id="TIGR03506">
    <property type="entry name" value="FlgEFG_subfam"/>
    <property type="match status" value="1"/>
</dbReference>
<feature type="domain" description="Flagellar basal-body/hook protein C-terminal" evidence="6">
    <location>
        <begin position="195"/>
        <end position="237"/>
    </location>
</feature>
<keyword evidence="9" id="KW-1185">Reference proteome</keyword>
<dbReference type="Pfam" id="PF22692">
    <property type="entry name" value="LlgE_F_G_D1"/>
    <property type="match status" value="1"/>
</dbReference>
<evidence type="ECO:0000256" key="4">
    <source>
        <dbReference type="RuleBase" id="RU362116"/>
    </source>
</evidence>
<gene>
    <name evidence="8" type="ORF">VW35_05280</name>
</gene>
<evidence type="ECO:0000313" key="8">
    <source>
        <dbReference type="EMBL" id="KKB80432.1"/>
    </source>
</evidence>
<evidence type="ECO:0000256" key="2">
    <source>
        <dbReference type="ARBA" id="ARBA00009677"/>
    </source>
</evidence>
<evidence type="ECO:0000259" key="5">
    <source>
        <dbReference type="Pfam" id="PF00460"/>
    </source>
</evidence>
<dbReference type="OrthoDB" id="9804559at2"/>
<dbReference type="Pfam" id="PF00460">
    <property type="entry name" value="Flg_bb_rod"/>
    <property type="match status" value="1"/>
</dbReference>
<dbReference type="STRING" id="361041.VW35_05280"/>
<comment type="caution">
    <text evidence="8">The sequence shown here is derived from an EMBL/GenBank/DDBJ whole genome shotgun (WGS) entry which is preliminary data.</text>
</comment>
<dbReference type="AlphaFoldDB" id="A0A0F5LFR2"/>
<evidence type="ECO:0000313" key="9">
    <source>
        <dbReference type="Proteomes" id="UP000033514"/>
    </source>
</evidence>
<dbReference type="PANTHER" id="PTHR30435">
    <property type="entry name" value="FLAGELLAR PROTEIN"/>
    <property type="match status" value="1"/>
</dbReference>
<name>A0A0F5LFR2_9HYPH</name>
<dbReference type="InterPro" id="IPR037925">
    <property type="entry name" value="FlgE/F/G-like"/>
</dbReference>
<dbReference type="Pfam" id="PF06429">
    <property type="entry name" value="Flg_bbr_C"/>
    <property type="match status" value="1"/>
</dbReference>
<evidence type="ECO:0000256" key="1">
    <source>
        <dbReference type="ARBA" id="ARBA00004117"/>
    </source>
</evidence>
<dbReference type="GO" id="GO:0030694">
    <property type="term" value="C:bacterial-type flagellum basal body, rod"/>
    <property type="evidence" value="ECO:0007669"/>
    <property type="project" value="UniProtKB-UniRule"/>
</dbReference>
<reference evidence="8 9" key="1">
    <citation type="submission" date="2015-03" db="EMBL/GenBank/DDBJ databases">
        <authorList>
            <person name="Hassan Y.I."/>
            <person name="Lepp D."/>
            <person name="Zhou T."/>
        </authorList>
    </citation>
    <scope>NUCLEOTIDE SEQUENCE [LARGE SCALE GENOMIC DNA]</scope>
    <source>
        <strain evidence="8 9">GH2-10</strain>
    </source>
</reference>
<comment type="subunit">
    <text evidence="4">The basal body constitutes a major portion of the flagellar organelle and consists of five rings (E,L,P,S, and M) mounted on a central rod. The rod consists of about 26 subunits of FlgG in the distal portion, and FlgB, FlgC and FlgF are thought to build up the proximal portion of the rod with about 6 subunits each.</text>
</comment>
<dbReference type="PANTHER" id="PTHR30435:SF19">
    <property type="entry name" value="FLAGELLAR BASAL-BODY ROD PROTEIN FLGG"/>
    <property type="match status" value="1"/>
</dbReference>
<dbReference type="PROSITE" id="PS00588">
    <property type="entry name" value="FLAGELLA_BB_ROD"/>
    <property type="match status" value="1"/>
</dbReference>
<dbReference type="InterPro" id="IPR020013">
    <property type="entry name" value="Flagellar_FlgE/F/G"/>
</dbReference>
<dbReference type="GO" id="GO:0071978">
    <property type="term" value="P:bacterial-type flagellum-dependent swarming motility"/>
    <property type="evidence" value="ECO:0007669"/>
    <property type="project" value="TreeGrafter"/>
</dbReference>
<dbReference type="InterPro" id="IPR019776">
    <property type="entry name" value="Flagellar_basal_body_rod_CS"/>
</dbReference>
<evidence type="ECO:0000259" key="7">
    <source>
        <dbReference type="Pfam" id="PF22692"/>
    </source>
</evidence>
<dbReference type="SUPFAM" id="SSF117143">
    <property type="entry name" value="Flagellar hook protein flgE"/>
    <property type="match status" value="1"/>
</dbReference>
<proteinExistence type="inferred from homology"/>
<organism evidence="8 9">
    <name type="scientific">Devosia soli</name>
    <dbReference type="NCBI Taxonomy" id="361041"/>
    <lineage>
        <taxon>Bacteria</taxon>
        <taxon>Pseudomonadati</taxon>
        <taxon>Pseudomonadota</taxon>
        <taxon>Alphaproteobacteria</taxon>
        <taxon>Hyphomicrobiales</taxon>
        <taxon>Devosiaceae</taxon>
        <taxon>Devosia</taxon>
    </lineage>
</organism>